<sequence>MATDIQLESIKKALSYDRPMFCSGAVSPSPIYHSCRFIGFATPEQLDQPAARDPATFDHGNQDARLILSQNPEDGCHGFCSPPDRDLEEILLQGRTEKMSAKPEIYKAVSFKAHKDTPRDTGMLESLAIVCSTPHEGEELVLCRKDREWTFDANTLTSLQSSYFLAYVAFHGVIEQEVLKVTSGSLTPNLRSVHHGSISQAPASDPFRCRGKCFGL</sequence>
<comment type="caution">
    <text evidence="1">The sequence shown here is derived from an EMBL/GenBank/DDBJ whole genome shotgun (WGS) entry which is preliminary data.</text>
</comment>
<name>A0ACB6YXB2_THEGA</name>
<evidence type="ECO:0000313" key="1">
    <source>
        <dbReference type="EMBL" id="KAF9641938.1"/>
    </source>
</evidence>
<reference evidence="1" key="1">
    <citation type="submission" date="2019-10" db="EMBL/GenBank/DDBJ databases">
        <authorList>
            <consortium name="DOE Joint Genome Institute"/>
            <person name="Kuo A."/>
            <person name="Miyauchi S."/>
            <person name="Kiss E."/>
            <person name="Drula E."/>
            <person name="Kohler A."/>
            <person name="Sanchez-Garcia M."/>
            <person name="Andreopoulos B."/>
            <person name="Barry K.W."/>
            <person name="Bonito G."/>
            <person name="Buee M."/>
            <person name="Carver A."/>
            <person name="Chen C."/>
            <person name="Cichocki N."/>
            <person name="Clum A."/>
            <person name="Culley D."/>
            <person name="Crous P.W."/>
            <person name="Fauchery L."/>
            <person name="Girlanda M."/>
            <person name="Hayes R."/>
            <person name="Keri Z."/>
            <person name="Labutti K."/>
            <person name="Lipzen A."/>
            <person name="Lombard V."/>
            <person name="Magnuson J."/>
            <person name="Maillard F."/>
            <person name="Morin E."/>
            <person name="Murat C."/>
            <person name="Nolan M."/>
            <person name="Ohm R."/>
            <person name="Pangilinan J."/>
            <person name="Pereira M."/>
            <person name="Perotto S."/>
            <person name="Peter M."/>
            <person name="Riley R."/>
            <person name="Sitrit Y."/>
            <person name="Stielow B."/>
            <person name="Szollosi G."/>
            <person name="Zifcakova L."/>
            <person name="Stursova M."/>
            <person name="Spatafora J.W."/>
            <person name="Tedersoo L."/>
            <person name="Vaario L.-M."/>
            <person name="Yamada A."/>
            <person name="Yan M."/>
            <person name="Wang P."/>
            <person name="Xu J."/>
            <person name="Bruns T."/>
            <person name="Baldrian P."/>
            <person name="Vilgalys R."/>
            <person name="Henrissat B."/>
            <person name="Grigoriev I.V."/>
            <person name="Hibbett D."/>
            <person name="Nagy L.G."/>
            <person name="Martin F.M."/>
        </authorList>
    </citation>
    <scope>NUCLEOTIDE SEQUENCE</scope>
    <source>
        <strain evidence="1">P2</strain>
    </source>
</reference>
<reference evidence="1" key="2">
    <citation type="journal article" date="2020" name="Nat. Commun.">
        <title>Large-scale genome sequencing of mycorrhizal fungi provides insights into the early evolution of symbiotic traits.</title>
        <authorList>
            <person name="Miyauchi S."/>
            <person name="Kiss E."/>
            <person name="Kuo A."/>
            <person name="Drula E."/>
            <person name="Kohler A."/>
            <person name="Sanchez-Garcia M."/>
            <person name="Morin E."/>
            <person name="Andreopoulos B."/>
            <person name="Barry K.W."/>
            <person name="Bonito G."/>
            <person name="Buee M."/>
            <person name="Carver A."/>
            <person name="Chen C."/>
            <person name="Cichocki N."/>
            <person name="Clum A."/>
            <person name="Culley D."/>
            <person name="Crous P.W."/>
            <person name="Fauchery L."/>
            <person name="Girlanda M."/>
            <person name="Hayes R.D."/>
            <person name="Keri Z."/>
            <person name="LaButti K."/>
            <person name="Lipzen A."/>
            <person name="Lombard V."/>
            <person name="Magnuson J."/>
            <person name="Maillard F."/>
            <person name="Murat C."/>
            <person name="Nolan M."/>
            <person name="Ohm R.A."/>
            <person name="Pangilinan J."/>
            <person name="Pereira M.F."/>
            <person name="Perotto S."/>
            <person name="Peter M."/>
            <person name="Pfister S."/>
            <person name="Riley R."/>
            <person name="Sitrit Y."/>
            <person name="Stielow J.B."/>
            <person name="Szollosi G."/>
            <person name="Zifcakova L."/>
            <person name="Stursova M."/>
            <person name="Spatafora J.W."/>
            <person name="Tedersoo L."/>
            <person name="Vaario L.M."/>
            <person name="Yamada A."/>
            <person name="Yan M."/>
            <person name="Wang P."/>
            <person name="Xu J."/>
            <person name="Bruns T."/>
            <person name="Baldrian P."/>
            <person name="Vilgalys R."/>
            <person name="Dunand C."/>
            <person name="Henrissat B."/>
            <person name="Grigoriev I.V."/>
            <person name="Hibbett D."/>
            <person name="Nagy L.G."/>
            <person name="Martin F.M."/>
        </authorList>
    </citation>
    <scope>NUCLEOTIDE SEQUENCE</scope>
    <source>
        <strain evidence="1">P2</strain>
    </source>
</reference>
<dbReference type="EMBL" id="MU118878">
    <property type="protein sequence ID" value="KAF9641938.1"/>
    <property type="molecule type" value="Genomic_DNA"/>
</dbReference>
<evidence type="ECO:0000313" key="2">
    <source>
        <dbReference type="Proteomes" id="UP000886501"/>
    </source>
</evidence>
<gene>
    <name evidence="1" type="ORF">BDM02DRAFT_3255005</name>
</gene>
<proteinExistence type="predicted"/>
<organism evidence="1 2">
    <name type="scientific">Thelephora ganbajun</name>
    <name type="common">Ganba fungus</name>
    <dbReference type="NCBI Taxonomy" id="370292"/>
    <lineage>
        <taxon>Eukaryota</taxon>
        <taxon>Fungi</taxon>
        <taxon>Dikarya</taxon>
        <taxon>Basidiomycota</taxon>
        <taxon>Agaricomycotina</taxon>
        <taxon>Agaricomycetes</taxon>
        <taxon>Thelephorales</taxon>
        <taxon>Thelephoraceae</taxon>
        <taxon>Thelephora</taxon>
    </lineage>
</organism>
<dbReference type="Proteomes" id="UP000886501">
    <property type="component" value="Unassembled WGS sequence"/>
</dbReference>
<accession>A0ACB6YXB2</accession>
<protein>
    <submittedName>
        <fullName evidence="1">Uncharacterized protein</fullName>
    </submittedName>
</protein>
<keyword evidence="2" id="KW-1185">Reference proteome</keyword>